<reference evidence="1 2" key="1">
    <citation type="journal article" date="2014" name="BMC Genomics">
        <title>Genome sequencing of four Aureobasidium pullulans varieties: biotechnological potential, stress tolerance, and description of new species.</title>
        <authorList>
            <person name="Gostin Ar C."/>
            <person name="Ohm R.A."/>
            <person name="Kogej T."/>
            <person name="Sonjak S."/>
            <person name="Turk M."/>
            <person name="Zajc J."/>
            <person name="Zalar P."/>
            <person name="Grube M."/>
            <person name="Sun H."/>
            <person name="Han J."/>
            <person name="Sharma A."/>
            <person name="Chiniquy J."/>
            <person name="Ngan C.Y."/>
            <person name="Lipzen A."/>
            <person name="Barry K."/>
            <person name="Grigoriev I.V."/>
            <person name="Gunde-Cimerman N."/>
        </authorList>
    </citation>
    <scope>NUCLEOTIDE SEQUENCE [LARGE SCALE GENOMIC DNA]</scope>
    <source>
        <strain evidence="1 2">CBS 110374</strain>
    </source>
</reference>
<evidence type="ECO:0000313" key="2">
    <source>
        <dbReference type="Proteomes" id="UP000030672"/>
    </source>
</evidence>
<dbReference type="EMBL" id="KL584849">
    <property type="protein sequence ID" value="KEQ59293.1"/>
    <property type="molecule type" value="Genomic_DNA"/>
</dbReference>
<organism evidence="1 2">
    <name type="scientific">Aureobasidium melanogenum (strain CBS 110374)</name>
    <name type="common">Aureobasidium pullulans var. melanogenum</name>
    <dbReference type="NCBI Taxonomy" id="1043003"/>
    <lineage>
        <taxon>Eukaryota</taxon>
        <taxon>Fungi</taxon>
        <taxon>Dikarya</taxon>
        <taxon>Ascomycota</taxon>
        <taxon>Pezizomycotina</taxon>
        <taxon>Dothideomycetes</taxon>
        <taxon>Dothideomycetidae</taxon>
        <taxon>Dothideales</taxon>
        <taxon>Saccotheciaceae</taxon>
        <taxon>Aureobasidium</taxon>
    </lineage>
</organism>
<dbReference type="Proteomes" id="UP000030672">
    <property type="component" value="Unassembled WGS sequence"/>
</dbReference>
<dbReference type="HOGENOM" id="CLU_1481680_0_0_1"/>
<keyword evidence="2" id="KW-1185">Reference proteome</keyword>
<dbReference type="AlphaFoldDB" id="A0A074VFQ2"/>
<sequence length="182" mass="20455">MSLSSLFFWTSKTAEDNAWHPVPGQNPTKYVGNLPPLIKRQDLEAACVDIAPFVAGASALAYVRQLNDFGFTASANVFQNPRTLMAMHKSVLVVTPVVLLCQALGVEYRRFIPRWSQERERGRDEEMVRQQVGFGMLAGVASWTLRIYALRWGRAYWAPIDVVLGGALADVMHREYVRAHGF</sequence>
<accession>A0A074VFQ2</accession>
<name>A0A074VFQ2_AURM1</name>
<protein>
    <submittedName>
        <fullName evidence="1">Uncharacterized protein</fullName>
    </submittedName>
</protein>
<dbReference type="RefSeq" id="XP_040876316.1">
    <property type="nucleotide sequence ID" value="XM_041028731.1"/>
</dbReference>
<evidence type="ECO:0000313" key="1">
    <source>
        <dbReference type="EMBL" id="KEQ59293.1"/>
    </source>
</evidence>
<dbReference type="GeneID" id="63922104"/>
<proteinExistence type="predicted"/>
<gene>
    <name evidence="1" type="ORF">M437DRAFT_87902</name>
</gene>